<gene>
    <name evidence="1" type="ORF">EYZ11_008776</name>
</gene>
<reference evidence="1 2" key="1">
    <citation type="submission" date="2019-03" db="EMBL/GenBank/DDBJ databases">
        <title>The genome sequence of a newly discovered highly antifungal drug resistant Aspergillus species, Aspergillus tanneri NIH 1004.</title>
        <authorList>
            <person name="Mounaud S."/>
            <person name="Singh I."/>
            <person name="Joardar V."/>
            <person name="Pakala S."/>
            <person name="Pakala S."/>
            <person name="Venepally P."/>
            <person name="Hoover J."/>
            <person name="Nierman W."/>
            <person name="Chung J."/>
            <person name="Losada L."/>
        </authorList>
    </citation>
    <scope>NUCLEOTIDE SEQUENCE [LARGE SCALE GENOMIC DNA]</scope>
    <source>
        <strain evidence="1 2">NIH1004</strain>
    </source>
</reference>
<name>A0A4S3J9M0_9EURO</name>
<sequence>MTKRCQLNILRHSNYTTNGLPNEYEPVRGGLVADTC</sequence>
<dbReference type="VEuPathDB" id="FungiDB:EYZ11_008776"/>
<keyword evidence="2" id="KW-1185">Reference proteome</keyword>
<dbReference type="EMBL" id="SOSA01000386">
    <property type="protein sequence ID" value="THC91769.1"/>
    <property type="molecule type" value="Genomic_DNA"/>
</dbReference>
<comment type="caution">
    <text evidence="1">The sequence shown here is derived from an EMBL/GenBank/DDBJ whole genome shotgun (WGS) entry which is preliminary data.</text>
</comment>
<accession>A0A4S3J9M0</accession>
<proteinExistence type="predicted"/>
<evidence type="ECO:0000313" key="2">
    <source>
        <dbReference type="Proteomes" id="UP000308092"/>
    </source>
</evidence>
<organism evidence="1 2">
    <name type="scientific">Aspergillus tanneri</name>
    <dbReference type="NCBI Taxonomy" id="1220188"/>
    <lineage>
        <taxon>Eukaryota</taxon>
        <taxon>Fungi</taxon>
        <taxon>Dikarya</taxon>
        <taxon>Ascomycota</taxon>
        <taxon>Pezizomycotina</taxon>
        <taxon>Eurotiomycetes</taxon>
        <taxon>Eurotiomycetidae</taxon>
        <taxon>Eurotiales</taxon>
        <taxon>Aspergillaceae</taxon>
        <taxon>Aspergillus</taxon>
        <taxon>Aspergillus subgen. Circumdati</taxon>
    </lineage>
</organism>
<dbReference type="Proteomes" id="UP000308092">
    <property type="component" value="Unassembled WGS sequence"/>
</dbReference>
<protein>
    <submittedName>
        <fullName evidence="1">Uncharacterized protein</fullName>
    </submittedName>
</protein>
<dbReference type="AlphaFoldDB" id="A0A4S3J9M0"/>
<evidence type="ECO:0000313" key="1">
    <source>
        <dbReference type="EMBL" id="THC91769.1"/>
    </source>
</evidence>